<name>A0ABD0NG35_CIRMR</name>
<dbReference type="AlphaFoldDB" id="A0ABD0NG35"/>
<organism evidence="1 2">
    <name type="scientific">Cirrhinus mrigala</name>
    <name type="common">Mrigala</name>
    <dbReference type="NCBI Taxonomy" id="683832"/>
    <lineage>
        <taxon>Eukaryota</taxon>
        <taxon>Metazoa</taxon>
        <taxon>Chordata</taxon>
        <taxon>Craniata</taxon>
        <taxon>Vertebrata</taxon>
        <taxon>Euteleostomi</taxon>
        <taxon>Actinopterygii</taxon>
        <taxon>Neopterygii</taxon>
        <taxon>Teleostei</taxon>
        <taxon>Ostariophysi</taxon>
        <taxon>Cypriniformes</taxon>
        <taxon>Cyprinidae</taxon>
        <taxon>Labeoninae</taxon>
        <taxon>Labeonini</taxon>
        <taxon>Cirrhinus</taxon>
    </lineage>
</organism>
<protein>
    <submittedName>
        <fullName evidence="1">Uncharacterized protein</fullName>
    </submittedName>
</protein>
<evidence type="ECO:0000313" key="1">
    <source>
        <dbReference type="EMBL" id="KAL0160949.1"/>
    </source>
</evidence>
<comment type="caution">
    <text evidence="1">The sequence shown here is derived from an EMBL/GenBank/DDBJ whole genome shotgun (WGS) entry which is preliminary data.</text>
</comment>
<dbReference type="EMBL" id="JAMKFB020000022">
    <property type="protein sequence ID" value="KAL0160949.1"/>
    <property type="molecule type" value="Genomic_DNA"/>
</dbReference>
<accession>A0ABD0NG35</accession>
<keyword evidence="2" id="KW-1185">Reference proteome</keyword>
<feature type="non-terminal residue" evidence="1">
    <location>
        <position position="53"/>
    </location>
</feature>
<gene>
    <name evidence="1" type="ORF">M9458_044674</name>
</gene>
<dbReference type="Proteomes" id="UP001529510">
    <property type="component" value="Unassembled WGS sequence"/>
</dbReference>
<evidence type="ECO:0000313" key="2">
    <source>
        <dbReference type="Proteomes" id="UP001529510"/>
    </source>
</evidence>
<sequence>MHFRRATKRRQVDDVVMGPHNNLLNGVAATFSAYYVFNLQYPKEASSTLEFVQ</sequence>
<proteinExistence type="predicted"/>
<reference evidence="1 2" key="1">
    <citation type="submission" date="2024-05" db="EMBL/GenBank/DDBJ databases">
        <title>Genome sequencing and assembly of Indian major carp, Cirrhinus mrigala (Hamilton, 1822).</title>
        <authorList>
            <person name="Mohindra V."/>
            <person name="Chowdhury L.M."/>
            <person name="Lal K."/>
            <person name="Jena J.K."/>
        </authorList>
    </citation>
    <scope>NUCLEOTIDE SEQUENCE [LARGE SCALE GENOMIC DNA]</scope>
    <source>
        <strain evidence="1">CM1030</strain>
        <tissue evidence="1">Blood</tissue>
    </source>
</reference>